<dbReference type="EMBL" id="JEMA01000306">
    <property type="protein sequence ID" value="KYF71902.1"/>
    <property type="molecule type" value="Genomic_DNA"/>
</dbReference>
<dbReference type="InterPro" id="IPR001466">
    <property type="entry name" value="Beta-lactam-related"/>
</dbReference>
<sequence>MRRGGPRARRAGAPAAIAARGASLLPRVARLSLLVALTRCAAGEGPPAAPRAPAARPTAHAPSPAAPIDDPPLLVAEASGVWLDDPGRRAKLLALAPQIEAHLGAELVRQELPGFTIGVVVGGELAYSRGFGARDPASSAAPDADTVYRVGSITKTLTAAAILQLRDEGKLALDDPASRYVPELAKVVYPTSDSPRITIRHLLTHSSGLPRLGRFNYSDPSRDVTEAELRAAVPGAMLEVVPGTKEVYSNFGFALLGLVVERASGHRYRDHVSERLLAPLGMSSSFWEQRAVPPGRLATGHRKRAGKLEPAPHWRFGASEAAGGLYASLRDMARYTAFQLSAYPPRSGDDAGPLRRSSIREAHTTARPARLSVAPAAAEGRHAVDATATGYAYAWRAHQSCEDDAVVRHNGATDGYSAWVELYPRAGVGLVLLVSHADADVEAILGEVRSMLREAGVTAPRRERPSARLESAFRGAVALYERFEPARYEALFTPEFRGAIPDSTFEETLQRFRKTHGACRPGGLIAWQPPLEARYAMACERGRIEAKLALDAGTSRIMTYRLDGIAPPTEAMKRSAQQVLELAAGQPTAAVGPVLSSAADAGAVQEELRALQERHGCKLGGSVASDGDQEHTFRVVCERGGNLVMKLRIEAGEPGRVRGIELDAAKQAGRCPKEL</sequence>
<dbReference type="PANTHER" id="PTHR46825:SF9">
    <property type="entry name" value="BETA-LACTAMASE-RELATED DOMAIN-CONTAINING PROTEIN"/>
    <property type="match status" value="1"/>
</dbReference>
<accession>A0A150QVR2</accession>
<protein>
    <recommendedName>
        <fullName evidence="2">Beta-lactamase-related domain-containing protein</fullName>
    </recommendedName>
</protein>
<reference evidence="3 4" key="1">
    <citation type="submission" date="2014-02" db="EMBL/GenBank/DDBJ databases">
        <title>The small core and large imbalanced accessory genome model reveals a collaborative survival strategy of Sorangium cellulosum strains in nature.</title>
        <authorList>
            <person name="Han K."/>
            <person name="Peng R."/>
            <person name="Blom J."/>
            <person name="Li Y.-Z."/>
        </authorList>
    </citation>
    <scope>NUCLEOTIDE SEQUENCE [LARGE SCALE GENOMIC DNA]</scope>
    <source>
        <strain evidence="3 4">So0008-312</strain>
    </source>
</reference>
<evidence type="ECO:0000256" key="1">
    <source>
        <dbReference type="SAM" id="MobiDB-lite"/>
    </source>
</evidence>
<dbReference type="Gene3D" id="3.40.710.10">
    <property type="entry name" value="DD-peptidase/beta-lactamase superfamily"/>
    <property type="match status" value="1"/>
</dbReference>
<evidence type="ECO:0000313" key="3">
    <source>
        <dbReference type="EMBL" id="KYF71902.1"/>
    </source>
</evidence>
<dbReference type="AlphaFoldDB" id="A0A150QVR2"/>
<proteinExistence type="predicted"/>
<feature type="domain" description="Beta-lactamase-related" evidence="2">
    <location>
        <begin position="109"/>
        <end position="438"/>
    </location>
</feature>
<dbReference type="Pfam" id="PF00144">
    <property type="entry name" value="Beta-lactamase"/>
    <property type="match status" value="1"/>
</dbReference>
<dbReference type="OrthoDB" id="5487213at2"/>
<evidence type="ECO:0000313" key="4">
    <source>
        <dbReference type="Proteomes" id="UP000075260"/>
    </source>
</evidence>
<feature type="region of interest" description="Disordered" evidence="1">
    <location>
        <begin position="45"/>
        <end position="70"/>
    </location>
</feature>
<dbReference type="PANTHER" id="PTHR46825">
    <property type="entry name" value="D-ALANYL-D-ALANINE-CARBOXYPEPTIDASE/ENDOPEPTIDASE AMPH"/>
    <property type="match status" value="1"/>
</dbReference>
<dbReference type="InterPro" id="IPR050491">
    <property type="entry name" value="AmpC-like"/>
</dbReference>
<organism evidence="3 4">
    <name type="scientific">Sorangium cellulosum</name>
    <name type="common">Polyangium cellulosum</name>
    <dbReference type="NCBI Taxonomy" id="56"/>
    <lineage>
        <taxon>Bacteria</taxon>
        <taxon>Pseudomonadati</taxon>
        <taxon>Myxococcota</taxon>
        <taxon>Polyangia</taxon>
        <taxon>Polyangiales</taxon>
        <taxon>Polyangiaceae</taxon>
        <taxon>Sorangium</taxon>
    </lineage>
</organism>
<name>A0A150QVR2_SORCE</name>
<dbReference type="InterPro" id="IPR012338">
    <property type="entry name" value="Beta-lactam/transpept-like"/>
</dbReference>
<comment type="caution">
    <text evidence="3">The sequence shown here is derived from an EMBL/GenBank/DDBJ whole genome shotgun (WGS) entry which is preliminary data.</text>
</comment>
<dbReference type="SUPFAM" id="SSF56601">
    <property type="entry name" value="beta-lactamase/transpeptidase-like"/>
    <property type="match status" value="1"/>
</dbReference>
<dbReference type="RefSeq" id="WP_061606714.1">
    <property type="nucleotide sequence ID" value="NZ_JEMA01000306.1"/>
</dbReference>
<gene>
    <name evidence="3" type="ORF">BE15_13130</name>
</gene>
<evidence type="ECO:0000259" key="2">
    <source>
        <dbReference type="Pfam" id="PF00144"/>
    </source>
</evidence>
<dbReference type="Proteomes" id="UP000075260">
    <property type="component" value="Unassembled WGS sequence"/>
</dbReference>